<evidence type="ECO:0000313" key="6">
    <source>
        <dbReference type="EMBL" id="CAK9160035.1"/>
    </source>
</evidence>
<keyword evidence="7" id="KW-1185">Reference proteome</keyword>
<evidence type="ECO:0000313" key="7">
    <source>
        <dbReference type="Proteomes" id="UP001642360"/>
    </source>
</evidence>
<gene>
    <name evidence="6" type="ORF">ILEXP_LOCUS28762</name>
</gene>
<dbReference type="PROSITE" id="PS50089">
    <property type="entry name" value="ZF_RING_2"/>
    <property type="match status" value="1"/>
</dbReference>
<dbReference type="InterPro" id="IPR051637">
    <property type="entry name" value="Ank_repeat_dom-contain_49"/>
</dbReference>
<dbReference type="SUPFAM" id="SSF48403">
    <property type="entry name" value="Ankyrin repeat"/>
    <property type="match status" value="1"/>
</dbReference>
<keyword evidence="4" id="KW-0479">Metal-binding</keyword>
<comment type="caution">
    <text evidence="6">The sequence shown here is derived from an EMBL/GenBank/DDBJ whole genome shotgun (WGS) entry which is preliminary data.</text>
</comment>
<dbReference type="Pfam" id="PF13857">
    <property type="entry name" value="Ank_5"/>
    <property type="match status" value="1"/>
</dbReference>
<organism evidence="6 7">
    <name type="scientific">Ilex paraguariensis</name>
    <name type="common">yerba mate</name>
    <dbReference type="NCBI Taxonomy" id="185542"/>
    <lineage>
        <taxon>Eukaryota</taxon>
        <taxon>Viridiplantae</taxon>
        <taxon>Streptophyta</taxon>
        <taxon>Embryophyta</taxon>
        <taxon>Tracheophyta</taxon>
        <taxon>Spermatophyta</taxon>
        <taxon>Magnoliopsida</taxon>
        <taxon>eudicotyledons</taxon>
        <taxon>Gunneridae</taxon>
        <taxon>Pentapetalae</taxon>
        <taxon>asterids</taxon>
        <taxon>campanulids</taxon>
        <taxon>Aquifoliales</taxon>
        <taxon>Aquifoliaceae</taxon>
        <taxon>Ilex</taxon>
    </lineage>
</organism>
<feature type="repeat" description="ANK" evidence="3">
    <location>
        <begin position="75"/>
        <end position="107"/>
    </location>
</feature>
<dbReference type="PROSITE" id="PS50297">
    <property type="entry name" value="ANK_REP_REGION"/>
    <property type="match status" value="2"/>
</dbReference>
<dbReference type="AlphaFoldDB" id="A0ABC8SW32"/>
<evidence type="ECO:0000256" key="2">
    <source>
        <dbReference type="ARBA" id="ARBA00023043"/>
    </source>
</evidence>
<keyword evidence="4" id="KW-0862">Zinc</keyword>
<name>A0ABC8SW32_9AQUA</name>
<evidence type="ECO:0000256" key="4">
    <source>
        <dbReference type="PROSITE-ProRule" id="PRU00175"/>
    </source>
</evidence>
<dbReference type="PROSITE" id="PS50088">
    <property type="entry name" value="ANK_REPEAT"/>
    <property type="match status" value="2"/>
</dbReference>
<dbReference type="Gene3D" id="3.30.40.10">
    <property type="entry name" value="Zinc/RING finger domain, C3HC4 (zinc finger)"/>
    <property type="match status" value="1"/>
</dbReference>
<dbReference type="InterPro" id="IPR013083">
    <property type="entry name" value="Znf_RING/FYVE/PHD"/>
</dbReference>
<dbReference type="InterPro" id="IPR036770">
    <property type="entry name" value="Ankyrin_rpt-contain_sf"/>
</dbReference>
<evidence type="ECO:0000259" key="5">
    <source>
        <dbReference type="PROSITE" id="PS50089"/>
    </source>
</evidence>
<keyword evidence="1" id="KW-0677">Repeat</keyword>
<dbReference type="PANTHER" id="PTHR24180:SF29">
    <property type="entry name" value="E3 UBIQUITIN-PROTEIN LIGASE XBAT35-RELATED"/>
    <property type="match status" value="1"/>
</dbReference>
<dbReference type="Gene3D" id="1.25.40.20">
    <property type="entry name" value="Ankyrin repeat-containing domain"/>
    <property type="match status" value="1"/>
</dbReference>
<dbReference type="EMBL" id="CAUOFW020003458">
    <property type="protein sequence ID" value="CAK9160035.1"/>
    <property type="molecule type" value="Genomic_DNA"/>
</dbReference>
<accession>A0ABC8SW32</accession>
<evidence type="ECO:0000256" key="3">
    <source>
        <dbReference type="PROSITE-ProRule" id="PRU00023"/>
    </source>
</evidence>
<evidence type="ECO:0000256" key="1">
    <source>
        <dbReference type="ARBA" id="ARBA00022737"/>
    </source>
</evidence>
<feature type="domain" description="RING-type" evidence="5">
    <location>
        <begin position="452"/>
        <end position="491"/>
    </location>
</feature>
<dbReference type="InterPro" id="IPR001841">
    <property type="entry name" value="Znf_RING"/>
</dbReference>
<dbReference type="Proteomes" id="UP001642360">
    <property type="component" value="Unassembled WGS sequence"/>
</dbReference>
<protein>
    <recommendedName>
        <fullName evidence="5">RING-type domain-containing protein</fullName>
    </recommendedName>
</protein>
<dbReference type="CDD" id="cd23129">
    <property type="entry name" value="RING-HC_XBAT35-like"/>
    <property type="match status" value="1"/>
</dbReference>
<dbReference type="InterPro" id="IPR002110">
    <property type="entry name" value="Ankyrin_rpt"/>
</dbReference>
<dbReference type="SMART" id="SM00184">
    <property type="entry name" value="RING"/>
    <property type="match status" value="1"/>
</dbReference>
<sequence length="542" mass="59032">MGLQQSKEESLYKQVNHGAIEGIKALHSQGAGLEWTDREGKTPLIAACMTPELNNVAKTLIELGANVNAYSRGRFGGTPLHHAAKRGLEQTVKLLLANGANALVTNDDGQTPLDVARVRAYGNIVRAIESHLCLFSGWLRELYGPSFLELLAPQFLSRKVWVVVLPCGSRIPTKPFKLELAIYNNFQDAKLRTLIPLWKANMEEPKFNQPDPTVIISDNSTIPRHWRRKRGILSSREARCKSRGVRHTRIKLAAASENDKQQLQRFCNACKGIPQVMHTAFPFNTQAPVVPTTAPPNAEDVEYLMAINASVQSYMQERPPHLDTHPISGANVSTSGTKSVDITTHSGGNVMGAFAPKGSSSEWEIKGVGSSSKPAQYVHTESGIAAVHTMPKSPMPASIPSAPPVADAVLDDGPIHCPTIDSNSVDLSSLTLDTSPVRADEKMEDTCTSSSCVICLDAPVEGACIPCGHMAGCMSCLNEIKEKRWGCPVCRAKIDQIGIVRECSISLSARLLFQEGNNSKKNYQEIRGTLLLNPKGLSFIRW</sequence>
<feature type="repeat" description="ANK" evidence="3">
    <location>
        <begin position="39"/>
        <end position="72"/>
    </location>
</feature>
<dbReference type="GO" id="GO:0008270">
    <property type="term" value="F:zinc ion binding"/>
    <property type="evidence" value="ECO:0007669"/>
    <property type="project" value="UniProtKB-KW"/>
</dbReference>
<dbReference type="PANTHER" id="PTHR24180">
    <property type="entry name" value="CYCLIN-DEPENDENT KINASE INHIBITOR 2C-RELATED"/>
    <property type="match status" value="1"/>
</dbReference>
<reference evidence="6 7" key="1">
    <citation type="submission" date="2024-02" db="EMBL/GenBank/DDBJ databases">
        <authorList>
            <person name="Vignale AGUSTIN F."/>
            <person name="Sosa J E."/>
            <person name="Modenutti C."/>
        </authorList>
    </citation>
    <scope>NUCLEOTIDE SEQUENCE [LARGE SCALE GENOMIC DNA]</scope>
</reference>
<keyword evidence="2 3" id="KW-0040">ANK repeat</keyword>
<proteinExistence type="predicted"/>
<dbReference type="SMART" id="SM00248">
    <property type="entry name" value="ANK"/>
    <property type="match status" value="2"/>
</dbReference>
<dbReference type="SUPFAM" id="SSF57850">
    <property type="entry name" value="RING/U-box"/>
    <property type="match status" value="1"/>
</dbReference>
<keyword evidence="4" id="KW-0863">Zinc-finger</keyword>
<dbReference type="Pfam" id="PF13920">
    <property type="entry name" value="zf-C3HC4_3"/>
    <property type="match status" value="1"/>
</dbReference>